<dbReference type="InterPro" id="IPR001584">
    <property type="entry name" value="Integrase_cat-core"/>
</dbReference>
<dbReference type="Pfam" id="PF00665">
    <property type="entry name" value="rve"/>
    <property type="match status" value="1"/>
</dbReference>
<dbReference type="EMBL" id="BGPR01036410">
    <property type="protein sequence ID" value="GBO11632.1"/>
    <property type="molecule type" value="Genomic_DNA"/>
</dbReference>
<protein>
    <submittedName>
        <fullName evidence="2">Uncharacterized transposon-derived protein F54H12.3</fullName>
    </submittedName>
</protein>
<organism evidence="2 3">
    <name type="scientific">Araneus ventricosus</name>
    <name type="common">Orbweaver spider</name>
    <name type="synonym">Epeira ventricosa</name>
    <dbReference type="NCBI Taxonomy" id="182803"/>
    <lineage>
        <taxon>Eukaryota</taxon>
        <taxon>Metazoa</taxon>
        <taxon>Ecdysozoa</taxon>
        <taxon>Arthropoda</taxon>
        <taxon>Chelicerata</taxon>
        <taxon>Arachnida</taxon>
        <taxon>Araneae</taxon>
        <taxon>Araneomorphae</taxon>
        <taxon>Entelegynae</taxon>
        <taxon>Araneoidea</taxon>
        <taxon>Araneidae</taxon>
        <taxon>Araneus</taxon>
    </lineage>
</organism>
<dbReference type="PROSITE" id="PS50994">
    <property type="entry name" value="INTEGRASE"/>
    <property type="match status" value="1"/>
</dbReference>
<dbReference type="Gene3D" id="3.30.420.10">
    <property type="entry name" value="Ribonuclease H-like superfamily/Ribonuclease H"/>
    <property type="match status" value="1"/>
</dbReference>
<dbReference type="OrthoDB" id="6426073at2759"/>
<evidence type="ECO:0000313" key="2">
    <source>
        <dbReference type="EMBL" id="GBO11632.1"/>
    </source>
</evidence>
<dbReference type="PANTHER" id="PTHR46585:SF1">
    <property type="entry name" value="CHROMO DOMAIN-CONTAINING PROTEIN"/>
    <property type="match status" value="1"/>
</dbReference>
<dbReference type="InterPro" id="IPR036397">
    <property type="entry name" value="RNaseH_sf"/>
</dbReference>
<proteinExistence type="predicted"/>
<reference evidence="2 3" key="1">
    <citation type="journal article" date="2019" name="Sci. Rep.">
        <title>Orb-weaving spider Araneus ventricosus genome elucidates the spidroin gene catalogue.</title>
        <authorList>
            <person name="Kono N."/>
            <person name="Nakamura H."/>
            <person name="Ohtoshi R."/>
            <person name="Moran D.A.P."/>
            <person name="Shinohara A."/>
            <person name="Yoshida Y."/>
            <person name="Fujiwara M."/>
            <person name="Mori M."/>
            <person name="Tomita M."/>
            <person name="Arakawa K."/>
        </authorList>
    </citation>
    <scope>NUCLEOTIDE SEQUENCE [LARGE SCALE GENOMIC DNA]</scope>
</reference>
<dbReference type="AlphaFoldDB" id="A0A4Y2UHG8"/>
<dbReference type="SUPFAM" id="SSF53098">
    <property type="entry name" value="Ribonuclease H-like"/>
    <property type="match status" value="1"/>
</dbReference>
<dbReference type="PANTHER" id="PTHR46585">
    <property type="entry name" value="INTEGRASE CORE DOMAIN CONTAINING PROTEIN"/>
    <property type="match status" value="1"/>
</dbReference>
<keyword evidence="3" id="KW-1185">Reference proteome</keyword>
<dbReference type="Proteomes" id="UP000499080">
    <property type="component" value="Unassembled WGS sequence"/>
</dbReference>
<sequence>MAEVKLTKGVKGGFGSFSTKERKTKETIFNFKTQRGLRKIWWNAENSADAAVNDLMLWQSQNIYEKYEHGVDRLGLLAFSRHLRNAYSNYSCPVIMSEAYQDPKYVASYGGVNSLYRAGEGRVSKKVIQKWLQGVNAYTLHKPVRKKFPTNRVIVRAIDQQWQADLADLISIKKYNKGYRYILTCIDILSKHAWVVPLKRKREVDIINAFKVIFKERRPQYLQTDQGTEFKNEKFQQFLKENNVKFFTTFNATKASVVERFNRTLKTKMFKYFKFKNTHNYIDVLDQLVYSYNHTYHSSIKRAPVEVNSENERDVWLTLYGNMENVERKPCAFKEGDTVRISKAKLTFEKGYETNWTEELFTVSECVKRNPLVYRVKDL</sequence>
<evidence type="ECO:0000259" key="1">
    <source>
        <dbReference type="PROSITE" id="PS50994"/>
    </source>
</evidence>
<dbReference type="GO" id="GO:0003676">
    <property type="term" value="F:nucleic acid binding"/>
    <property type="evidence" value="ECO:0007669"/>
    <property type="project" value="InterPro"/>
</dbReference>
<accession>A0A4Y2UHG8</accession>
<dbReference type="InterPro" id="IPR012337">
    <property type="entry name" value="RNaseH-like_sf"/>
</dbReference>
<gene>
    <name evidence="2" type="primary">F54H12.3_98</name>
    <name evidence="2" type="ORF">AVEN_43817_1</name>
</gene>
<dbReference type="GO" id="GO:0015074">
    <property type="term" value="P:DNA integration"/>
    <property type="evidence" value="ECO:0007669"/>
    <property type="project" value="InterPro"/>
</dbReference>
<comment type="caution">
    <text evidence="2">The sequence shown here is derived from an EMBL/GenBank/DDBJ whole genome shotgun (WGS) entry which is preliminary data.</text>
</comment>
<feature type="domain" description="Integrase catalytic" evidence="1">
    <location>
        <begin position="145"/>
        <end position="312"/>
    </location>
</feature>
<evidence type="ECO:0000313" key="3">
    <source>
        <dbReference type="Proteomes" id="UP000499080"/>
    </source>
</evidence>
<name>A0A4Y2UHG8_ARAVE</name>